<dbReference type="EMBL" id="CP014230">
    <property type="protein sequence ID" value="AMD93273.1"/>
    <property type="molecule type" value="Genomic_DNA"/>
</dbReference>
<reference evidence="3" key="1">
    <citation type="submission" date="2016-02" db="EMBL/GenBank/DDBJ databases">
        <authorList>
            <person name="Holder M.E."/>
            <person name="Ajami N.J."/>
            <person name="Petrosino J.F."/>
        </authorList>
    </citation>
    <scope>NUCLEOTIDE SEQUENCE [LARGE SCALE GENOMIC DNA]</scope>
    <source>
        <strain evidence="3">DSM 12838</strain>
    </source>
</reference>
<organism evidence="2 3">
    <name type="scientific">Desulfomicrobium orale DSM 12838</name>
    <dbReference type="NCBI Taxonomy" id="888061"/>
    <lineage>
        <taxon>Bacteria</taxon>
        <taxon>Pseudomonadati</taxon>
        <taxon>Thermodesulfobacteriota</taxon>
        <taxon>Desulfovibrionia</taxon>
        <taxon>Desulfovibrionales</taxon>
        <taxon>Desulfomicrobiaceae</taxon>
        <taxon>Desulfomicrobium</taxon>
    </lineage>
</organism>
<dbReference type="STRING" id="888061.AXF15_09300"/>
<dbReference type="OrthoDB" id="5457847at2"/>
<evidence type="ECO:0000256" key="1">
    <source>
        <dbReference type="SAM" id="Coils"/>
    </source>
</evidence>
<feature type="coiled-coil region" evidence="1">
    <location>
        <begin position="68"/>
        <end position="95"/>
    </location>
</feature>
<dbReference type="RefSeq" id="WP_066606424.1">
    <property type="nucleotide sequence ID" value="NZ_CP014230.1"/>
</dbReference>
<evidence type="ECO:0000313" key="3">
    <source>
        <dbReference type="Proteomes" id="UP000063964"/>
    </source>
</evidence>
<evidence type="ECO:0000313" key="2">
    <source>
        <dbReference type="EMBL" id="AMD93273.1"/>
    </source>
</evidence>
<sequence length="106" mass="12490">MLKDMLRAARSGFIVLFEESRWAFTSACRRWEIRQIEKRLNEECRNLGRSYADALAEGRTFDPQTGDNDLLLKQIEFLKEEINYLEEELAAARREFLKSRSGAEDR</sequence>
<proteinExistence type="predicted"/>
<dbReference type="KEGG" id="doa:AXF15_09300"/>
<protein>
    <submittedName>
        <fullName evidence="2">Uncharacterized protein</fullName>
    </submittedName>
</protein>
<dbReference type="Proteomes" id="UP000063964">
    <property type="component" value="Chromosome"/>
</dbReference>
<keyword evidence="1" id="KW-0175">Coiled coil</keyword>
<name>A0A109W656_9BACT</name>
<dbReference type="AlphaFoldDB" id="A0A109W656"/>
<gene>
    <name evidence="2" type="ORF">AXF15_09300</name>
</gene>
<accession>A0A109W656</accession>
<keyword evidence="3" id="KW-1185">Reference proteome</keyword>